<comment type="cofactor">
    <cofactor evidence="1">
        <name>(R)-lipoate</name>
        <dbReference type="ChEBI" id="CHEBI:83088"/>
    </cofactor>
</comment>
<evidence type="ECO:0000256" key="1">
    <source>
        <dbReference type="ARBA" id="ARBA00001938"/>
    </source>
</evidence>
<dbReference type="CDD" id="cd06849">
    <property type="entry name" value="lipoyl_domain"/>
    <property type="match status" value="1"/>
</dbReference>
<feature type="domain" description="Lipoyl-binding" evidence="4">
    <location>
        <begin position="3"/>
        <end position="78"/>
    </location>
</feature>
<evidence type="ECO:0000313" key="6">
    <source>
        <dbReference type="Proteomes" id="UP000254134"/>
    </source>
</evidence>
<dbReference type="InterPro" id="IPR050743">
    <property type="entry name" value="2-oxoacid_DH_E2_comp"/>
</dbReference>
<protein>
    <submittedName>
        <fullName evidence="5">Biotin-requiring enzyme</fullName>
    </submittedName>
</protein>
<gene>
    <name evidence="5" type="ORF">Gocc_1970</name>
</gene>
<evidence type="ECO:0000313" key="5">
    <source>
        <dbReference type="EMBL" id="RDI74394.1"/>
    </source>
</evidence>
<reference evidence="5 6" key="1">
    <citation type="submission" date="2018-07" db="EMBL/GenBank/DDBJ databases">
        <title>High-quality-draft genome sequence of Gaiella occulta.</title>
        <authorList>
            <person name="Severino R."/>
            <person name="Froufe H.J.C."/>
            <person name="Rainey F.A."/>
            <person name="Barroso C."/>
            <person name="Albuquerque L."/>
            <person name="Lobo-Da-Cunha A."/>
            <person name="Da Costa M.S."/>
            <person name="Egas C."/>
        </authorList>
    </citation>
    <scope>NUCLEOTIDE SEQUENCE [LARGE SCALE GENOMIC DNA]</scope>
    <source>
        <strain evidence="5 6">F2-233</strain>
    </source>
</reference>
<dbReference type="SUPFAM" id="SSF51230">
    <property type="entry name" value="Single hybrid motif"/>
    <property type="match status" value="1"/>
</dbReference>
<dbReference type="GO" id="GO:0016407">
    <property type="term" value="F:acetyltransferase activity"/>
    <property type="evidence" value="ECO:0007669"/>
    <property type="project" value="TreeGrafter"/>
</dbReference>
<sequence>MSVATVKLPKLGEMVESAVIVEWYVVEGAHVERDAPLVRVETDKVEMDVPAPVAGTVLRLMAVEDEEVPVGGPICQLEMA</sequence>
<reference evidence="6" key="2">
    <citation type="journal article" date="2019" name="MicrobiologyOpen">
        <title>High-quality draft genome sequence of Gaiella occulta isolated from a 150 meter deep mineral water borehole and comparison with the genome sequences of other deep-branching lineages of the phylum Actinobacteria.</title>
        <authorList>
            <person name="Severino R."/>
            <person name="Froufe H.J.C."/>
            <person name="Barroso C."/>
            <person name="Albuquerque L."/>
            <person name="Lobo-da-Cunha A."/>
            <person name="da Costa M.S."/>
            <person name="Egas C."/>
        </authorList>
    </citation>
    <scope>NUCLEOTIDE SEQUENCE [LARGE SCALE GENOMIC DNA]</scope>
    <source>
        <strain evidence="6">F2-233</strain>
    </source>
</reference>
<dbReference type="PANTHER" id="PTHR43178:SF5">
    <property type="entry name" value="LIPOAMIDE ACYLTRANSFERASE COMPONENT OF BRANCHED-CHAIN ALPHA-KETO ACID DEHYDROGENASE COMPLEX, MITOCHONDRIAL"/>
    <property type="match status" value="1"/>
</dbReference>
<evidence type="ECO:0000256" key="2">
    <source>
        <dbReference type="ARBA" id="ARBA00022679"/>
    </source>
</evidence>
<dbReference type="AlphaFoldDB" id="A0A7M2YWY2"/>
<evidence type="ECO:0000259" key="4">
    <source>
        <dbReference type="PROSITE" id="PS50968"/>
    </source>
</evidence>
<dbReference type="Gene3D" id="2.40.50.100">
    <property type="match status" value="1"/>
</dbReference>
<organism evidence="5 6">
    <name type="scientific">Gaiella occulta</name>
    <dbReference type="NCBI Taxonomy" id="1002870"/>
    <lineage>
        <taxon>Bacteria</taxon>
        <taxon>Bacillati</taxon>
        <taxon>Actinomycetota</taxon>
        <taxon>Thermoleophilia</taxon>
        <taxon>Gaiellales</taxon>
        <taxon>Gaiellaceae</taxon>
        <taxon>Gaiella</taxon>
    </lineage>
</organism>
<evidence type="ECO:0000256" key="3">
    <source>
        <dbReference type="ARBA" id="ARBA00023315"/>
    </source>
</evidence>
<dbReference type="EMBL" id="QQZY01000004">
    <property type="protein sequence ID" value="RDI74394.1"/>
    <property type="molecule type" value="Genomic_DNA"/>
</dbReference>
<dbReference type="InterPro" id="IPR000089">
    <property type="entry name" value="Biotin_lipoyl"/>
</dbReference>
<dbReference type="PANTHER" id="PTHR43178">
    <property type="entry name" value="DIHYDROLIPOAMIDE ACETYLTRANSFERASE COMPONENT OF PYRUVATE DEHYDROGENASE COMPLEX"/>
    <property type="match status" value="1"/>
</dbReference>
<name>A0A7M2YWY2_9ACTN</name>
<keyword evidence="3" id="KW-0012">Acyltransferase</keyword>
<dbReference type="PROSITE" id="PS50968">
    <property type="entry name" value="BIOTINYL_LIPOYL"/>
    <property type="match status" value="1"/>
</dbReference>
<dbReference type="InterPro" id="IPR011053">
    <property type="entry name" value="Single_hybrid_motif"/>
</dbReference>
<dbReference type="OrthoDB" id="9805770at2"/>
<dbReference type="GO" id="GO:0005737">
    <property type="term" value="C:cytoplasm"/>
    <property type="evidence" value="ECO:0007669"/>
    <property type="project" value="TreeGrafter"/>
</dbReference>
<keyword evidence="2" id="KW-0808">Transferase</keyword>
<proteinExistence type="predicted"/>
<dbReference type="GO" id="GO:0031405">
    <property type="term" value="F:lipoic acid binding"/>
    <property type="evidence" value="ECO:0007669"/>
    <property type="project" value="TreeGrafter"/>
</dbReference>
<accession>A0A7M2YWY2</accession>
<keyword evidence="6" id="KW-1185">Reference proteome</keyword>
<comment type="caution">
    <text evidence="5">The sequence shown here is derived from an EMBL/GenBank/DDBJ whole genome shotgun (WGS) entry which is preliminary data.</text>
</comment>
<dbReference type="Pfam" id="PF00364">
    <property type="entry name" value="Biotin_lipoyl"/>
    <property type="match status" value="1"/>
</dbReference>
<dbReference type="Proteomes" id="UP000254134">
    <property type="component" value="Unassembled WGS sequence"/>
</dbReference>